<keyword evidence="1" id="KW-0812">Transmembrane</keyword>
<proteinExistence type="predicted"/>
<dbReference type="OrthoDB" id="3826692at2"/>
<keyword evidence="4" id="KW-1185">Reference proteome</keyword>
<dbReference type="EMBL" id="VFOU01000002">
    <property type="protein sequence ID" value="TQL72748.1"/>
    <property type="molecule type" value="Genomic_DNA"/>
</dbReference>
<sequence>MDETTFIVTLTSIIIVLIMLGLFFGRRNRTKRQHYVPAPADIPADVLDQQPGTVVQGTYVSTVLGQELLERVTAHHLGNRAEAQIEVHPAGVALLRAGEPNFFIPAADIVSIATVSGIAGKFVEKDGILAITWNLGDTEVTTGLRTETITAHQQLYTALQQLTNGRQTA</sequence>
<dbReference type="Proteomes" id="UP000319746">
    <property type="component" value="Unassembled WGS sequence"/>
</dbReference>
<dbReference type="AlphaFoldDB" id="A0A543AJI2"/>
<dbReference type="Pfam" id="PF25362">
    <property type="entry name" value="bPH_11"/>
    <property type="match status" value="1"/>
</dbReference>
<dbReference type="InterPro" id="IPR057446">
    <property type="entry name" value="PH_bac"/>
</dbReference>
<feature type="transmembrane region" description="Helical" evidence="1">
    <location>
        <begin position="6"/>
        <end position="25"/>
    </location>
</feature>
<keyword evidence="1" id="KW-0472">Membrane</keyword>
<organism evidence="3 4">
    <name type="scientific">Enteractinococcus coprophilus</name>
    <dbReference type="NCBI Taxonomy" id="1027633"/>
    <lineage>
        <taxon>Bacteria</taxon>
        <taxon>Bacillati</taxon>
        <taxon>Actinomycetota</taxon>
        <taxon>Actinomycetes</taxon>
        <taxon>Micrococcales</taxon>
        <taxon>Micrococcaceae</taxon>
    </lineage>
</organism>
<protein>
    <recommendedName>
        <fullName evidence="2">PH domain-containing protein</fullName>
    </recommendedName>
</protein>
<accession>A0A543AJI2</accession>
<gene>
    <name evidence="3" type="ORF">FB556_1417</name>
</gene>
<evidence type="ECO:0000313" key="3">
    <source>
        <dbReference type="EMBL" id="TQL72748.1"/>
    </source>
</evidence>
<feature type="domain" description="PH" evidence="2">
    <location>
        <begin position="41"/>
        <end position="159"/>
    </location>
</feature>
<name>A0A543AJI2_9MICC</name>
<reference evidence="3 4" key="1">
    <citation type="submission" date="2019-06" db="EMBL/GenBank/DDBJ databases">
        <title>Sequencing the genomes of 1000 actinobacteria strains.</title>
        <authorList>
            <person name="Klenk H.-P."/>
        </authorList>
    </citation>
    <scope>NUCLEOTIDE SEQUENCE [LARGE SCALE GENOMIC DNA]</scope>
    <source>
        <strain evidence="3 4">DSM 24083</strain>
    </source>
</reference>
<keyword evidence="1" id="KW-1133">Transmembrane helix</keyword>
<evidence type="ECO:0000313" key="4">
    <source>
        <dbReference type="Proteomes" id="UP000319746"/>
    </source>
</evidence>
<comment type="caution">
    <text evidence="3">The sequence shown here is derived from an EMBL/GenBank/DDBJ whole genome shotgun (WGS) entry which is preliminary data.</text>
</comment>
<dbReference type="RefSeq" id="WP_141866103.1">
    <property type="nucleotide sequence ID" value="NZ_BAABAN010000004.1"/>
</dbReference>
<evidence type="ECO:0000256" key="1">
    <source>
        <dbReference type="SAM" id="Phobius"/>
    </source>
</evidence>
<evidence type="ECO:0000259" key="2">
    <source>
        <dbReference type="Pfam" id="PF25362"/>
    </source>
</evidence>